<evidence type="ECO:0000256" key="5">
    <source>
        <dbReference type="ARBA" id="ARBA00023136"/>
    </source>
</evidence>
<dbReference type="Gene3D" id="1.20.1250.20">
    <property type="entry name" value="MFS general substrate transporter like domains"/>
    <property type="match status" value="2"/>
</dbReference>
<feature type="transmembrane region" description="Helical" evidence="7">
    <location>
        <begin position="408"/>
        <end position="427"/>
    </location>
</feature>
<feature type="transmembrane region" description="Helical" evidence="7">
    <location>
        <begin position="375"/>
        <end position="396"/>
    </location>
</feature>
<feature type="region of interest" description="Disordered" evidence="6">
    <location>
        <begin position="228"/>
        <end position="249"/>
    </location>
</feature>
<dbReference type="Proteomes" id="UP001176521">
    <property type="component" value="Unassembled WGS sequence"/>
</dbReference>
<feature type="transmembrane region" description="Helical" evidence="7">
    <location>
        <begin position="447"/>
        <end position="468"/>
    </location>
</feature>
<feature type="transmembrane region" description="Helical" evidence="7">
    <location>
        <begin position="535"/>
        <end position="557"/>
    </location>
</feature>
<evidence type="ECO:0000256" key="1">
    <source>
        <dbReference type="ARBA" id="ARBA00004141"/>
    </source>
</evidence>
<evidence type="ECO:0000256" key="7">
    <source>
        <dbReference type="SAM" id="Phobius"/>
    </source>
</evidence>
<feature type="transmembrane region" description="Helical" evidence="7">
    <location>
        <begin position="507"/>
        <end position="529"/>
    </location>
</feature>
<evidence type="ECO:0000256" key="3">
    <source>
        <dbReference type="ARBA" id="ARBA00022692"/>
    </source>
</evidence>
<feature type="transmembrane region" description="Helical" evidence="7">
    <location>
        <begin position="43"/>
        <end position="65"/>
    </location>
</feature>
<feature type="transmembrane region" description="Helical" evidence="7">
    <location>
        <begin position="117"/>
        <end position="137"/>
    </location>
</feature>
<keyword evidence="2" id="KW-0813">Transport</keyword>
<evidence type="ECO:0000313" key="9">
    <source>
        <dbReference type="EMBL" id="KAK0535433.1"/>
    </source>
</evidence>
<dbReference type="InterPro" id="IPR011701">
    <property type="entry name" value="MFS"/>
</dbReference>
<dbReference type="PANTHER" id="PTHR23506:SF23">
    <property type="entry name" value="GH10249P"/>
    <property type="match status" value="1"/>
</dbReference>
<keyword evidence="5 7" id="KW-0472">Membrane</keyword>
<protein>
    <recommendedName>
        <fullName evidence="8">Major facilitator superfamily (MFS) profile domain-containing protein</fullName>
    </recommendedName>
</protein>
<feature type="transmembrane region" description="Helical" evidence="7">
    <location>
        <begin position="85"/>
        <end position="105"/>
    </location>
</feature>
<sequence length="570" mass="60868">MAADTSTRTTAAAAAAAVAPVAPAGEGVAPAASGGWRGSRRMVLFVLTLSFFSDAFMWGVVLPVLPFSLTERAGVAPEDVQRIVSQSLSIFSAAGVIACPIFGIISDRFGTRKMPFILGLACLLVATILLATATSVAQVMVARLLQGLSAASVWVAGLAMLQDAVGGKELGSALGTCFAWVTLGELISPPAGGWIYHSFGYWAVWQVCSALIAVDLLARLFLREPKTPRYGDAPGKKPRTHSHTYGSTPAPPIGATLTAIARIEDPQHRIAHSNGGASTASDETQPLLLTGHHTASSSLPATVIDDNDVEDGEGGEDEHNTWLERVWPIAKLHRTARFNAALLNGFSQAVVISAIESTMPLHVHRLFGFDSMQAGILFLPLVLPGVILGPILGNLADKRGARFVTMRGFLFLAPGLAFFCVPGAKWFDALWPHSWTAQPTFSHFPFISPSVALFSFLLLFVGLGYPAISSPSLLETSQAVEDYQREHGEDVFGYRGPYASLYAMNNIVFFAGLTVGPMFGALSDAIGFGRMTLLLAAYCLLMSISCATFLPSVRPVPQPRQRRRRQRTAT</sequence>
<evidence type="ECO:0000256" key="2">
    <source>
        <dbReference type="ARBA" id="ARBA00022448"/>
    </source>
</evidence>
<name>A0AAN6GG33_9BASI</name>
<dbReference type="CDD" id="cd17325">
    <property type="entry name" value="MFS_MdtG_SLC18_like"/>
    <property type="match status" value="1"/>
</dbReference>
<keyword evidence="4 7" id="KW-1133">Transmembrane helix</keyword>
<dbReference type="InterPro" id="IPR036259">
    <property type="entry name" value="MFS_trans_sf"/>
</dbReference>
<gene>
    <name evidence="9" type="ORF">OC842_002327</name>
</gene>
<dbReference type="PROSITE" id="PS50850">
    <property type="entry name" value="MFS"/>
    <property type="match status" value="1"/>
</dbReference>
<feature type="region of interest" description="Disordered" evidence="6">
    <location>
        <begin position="298"/>
        <end position="317"/>
    </location>
</feature>
<feature type="transmembrane region" description="Helical" evidence="7">
    <location>
        <begin position="338"/>
        <end position="355"/>
    </location>
</feature>
<reference evidence="9" key="1">
    <citation type="journal article" date="2023" name="PhytoFront">
        <title>Draft Genome Resources of Seven Strains of Tilletia horrida, Causal Agent of Kernel Smut of Rice.</title>
        <authorList>
            <person name="Khanal S."/>
            <person name="Antony Babu S."/>
            <person name="Zhou X.G."/>
        </authorList>
    </citation>
    <scope>NUCLEOTIDE SEQUENCE</scope>
    <source>
        <strain evidence="9">TX3</strain>
    </source>
</reference>
<dbReference type="InterPro" id="IPR020846">
    <property type="entry name" value="MFS_dom"/>
</dbReference>
<feature type="compositionally biased region" description="Acidic residues" evidence="6">
    <location>
        <begin position="305"/>
        <end position="316"/>
    </location>
</feature>
<dbReference type="EMBL" id="JAPDMQ010000096">
    <property type="protein sequence ID" value="KAK0535433.1"/>
    <property type="molecule type" value="Genomic_DNA"/>
</dbReference>
<dbReference type="AlphaFoldDB" id="A0AAN6GG33"/>
<dbReference type="GO" id="GO:0022857">
    <property type="term" value="F:transmembrane transporter activity"/>
    <property type="evidence" value="ECO:0007669"/>
    <property type="project" value="InterPro"/>
</dbReference>
<feature type="domain" description="Major facilitator superfamily (MFS) profile" evidence="8">
    <location>
        <begin position="43"/>
        <end position="554"/>
    </location>
</feature>
<evidence type="ECO:0000313" key="10">
    <source>
        <dbReference type="Proteomes" id="UP001176521"/>
    </source>
</evidence>
<dbReference type="SUPFAM" id="SSF103473">
    <property type="entry name" value="MFS general substrate transporter"/>
    <property type="match status" value="1"/>
</dbReference>
<evidence type="ECO:0000256" key="4">
    <source>
        <dbReference type="ARBA" id="ARBA00022989"/>
    </source>
</evidence>
<comment type="caution">
    <text evidence="9">The sequence shown here is derived from an EMBL/GenBank/DDBJ whole genome shotgun (WGS) entry which is preliminary data.</text>
</comment>
<proteinExistence type="predicted"/>
<dbReference type="GO" id="GO:0016020">
    <property type="term" value="C:membrane"/>
    <property type="evidence" value="ECO:0007669"/>
    <property type="project" value="UniProtKB-SubCell"/>
</dbReference>
<dbReference type="PANTHER" id="PTHR23506">
    <property type="entry name" value="GH10249P"/>
    <property type="match status" value="1"/>
</dbReference>
<evidence type="ECO:0000259" key="8">
    <source>
        <dbReference type="PROSITE" id="PS50850"/>
    </source>
</evidence>
<dbReference type="Pfam" id="PF07690">
    <property type="entry name" value="MFS_1"/>
    <property type="match status" value="1"/>
</dbReference>
<evidence type="ECO:0000256" key="6">
    <source>
        <dbReference type="SAM" id="MobiDB-lite"/>
    </source>
</evidence>
<feature type="transmembrane region" description="Helical" evidence="7">
    <location>
        <begin position="202"/>
        <end position="222"/>
    </location>
</feature>
<comment type="subcellular location">
    <subcellularLocation>
        <location evidence="1">Membrane</location>
        <topology evidence="1">Multi-pass membrane protein</topology>
    </subcellularLocation>
</comment>
<accession>A0AAN6GG33</accession>
<dbReference type="InterPro" id="IPR050930">
    <property type="entry name" value="MFS_Vesicular_Transporter"/>
</dbReference>
<organism evidence="9 10">
    <name type="scientific">Tilletia horrida</name>
    <dbReference type="NCBI Taxonomy" id="155126"/>
    <lineage>
        <taxon>Eukaryota</taxon>
        <taxon>Fungi</taxon>
        <taxon>Dikarya</taxon>
        <taxon>Basidiomycota</taxon>
        <taxon>Ustilaginomycotina</taxon>
        <taxon>Exobasidiomycetes</taxon>
        <taxon>Tilletiales</taxon>
        <taxon>Tilletiaceae</taxon>
        <taxon>Tilletia</taxon>
    </lineage>
</organism>
<keyword evidence="3 7" id="KW-0812">Transmembrane</keyword>
<keyword evidence="10" id="KW-1185">Reference proteome</keyword>